<accession>A0A839UZT6</accession>
<dbReference type="EC" id="1.14.14.5" evidence="6"/>
<dbReference type="Proteomes" id="UP000557688">
    <property type="component" value="Unassembled WGS sequence"/>
</dbReference>
<dbReference type="PANTHER" id="PTHR42847:SF9">
    <property type="entry name" value="BLL6451 PROTEIN"/>
    <property type="match status" value="1"/>
</dbReference>
<dbReference type="Gene3D" id="3.20.20.30">
    <property type="entry name" value="Luciferase-like domain"/>
    <property type="match status" value="1"/>
</dbReference>
<evidence type="ECO:0000313" key="7">
    <source>
        <dbReference type="Proteomes" id="UP000557688"/>
    </source>
</evidence>
<evidence type="ECO:0000256" key="4">
    <source>
        <dbReference type="ARBA" id="ARBA00023033"/>
    </source>
</evidence>
<organism evidence="6 7">
    <name type="scientific">Endobacter medicaginis</name>
    <dbReference type="NCBI Taxonomy" id="1181271"/>
    <lineage>
        <taxon>Bacteria</taxon>
        <taxon>Pseudomonadati</taxon>
        <taxon>Pseudomonadota</taxon>
        <taxon>Alphaproteobacteria</taxon>
        <taxon>Acetobacterales</taxon>
        <taxon>Acetobacteraceae</taxon>
        <taxon>Endobacter</taxon>
    </lineage>
</organism>
<evidence type="ECO:0000256" key="2">
    <source>
        <dbReference type="ARBA" id="ARBA00022643"/>
    </source>
</evidence>
<feature type="domain" description="Luciferase-like" evidence="5">
    <location>
        <begin position="18"/>
        <end position="330"/>
    </location>
</feature>
<dbReference type="Pfam" id="PF00296">
    <property type="entry name" value="Bac_luciferase"/>
    <property type="match status" value="1"/>
</dbReference>
<dbReference type="GO" id="GO:0046306">
    <property type="term" value="P:alkanesulfonate catabolic process"/>
    <property type="evidence" value="ECO:0007669"/>
    <property type="project" value="TreeGrafter"/>
</dbReference>
<dbReference type="AlphaFoldDB" id="A0A839UZT6"/>
<gene>
    <name evidence="6" type="ORF">FHR90_000716</name>
</gene>
<dbReference type="SUPFAM" id="SSF51679">
    <property type="entry name" value="Bacterial luciferase-like"/>
    <property type="match status" value="1"/>
</dbReference>
<name>A0A839UZT6_9PROT</name>
<evidence type="ECO:0000256" key="1">
    <source>
        <dbReference type="ARBA" id="ARBA00022630"/>
    </source>
</evidence>
<dbReference type="PANTHER" id="PTHR42847">
    <property type="entry name" value="ALKANESULFONATE MONOOXYGENASE"/>
    <property type="match status" value="1"/>
</dbReference>
<evidence type="ECO:0000259" key="5">
    <source>
        <dbReference type="Pfam" id="PF00296"/>
    </source>
</evidence>
<keyword evidence="2" id="KW-0288">FMN</keyword>
<reference evidence="6 7" key="1">
    <citation type="submission" date="2020-08" db="EMBL/GenBank/DDBJ databases">
        <title>Genomic Encyclopedia of Type Strains, Phase III (KMG-III): the genomes of soil and plant-associated and newly described type strains.</title>
        <authorList>
            <person name="Whitman W."/>
        </authorList>
    </citation>
    <scope>NUCLEOTIDE SEQUENCE [LARGE SCALE GENOMIC DNA]</scope>
    <source>
        <strain evidence="6 7">CECT 8088</strain>
    </source>
</reference>
<evidence type="ECO:0000256" key="3">
    <source>
        <dbReference type="ARBA" id="ARBA00023002"/>
    </source>
</evidence>
<keyword evidence="7" id="KW-1185">Reference proteome</keyword>
<dbReference type="EMBL" id="JACHXV010000002">
    <property type="protein sequence ID" value="MBB3172902.1"/>
    <property type="molecule type" value="Genomic_DNA"/>
</dbReference>
<dbReference type="InterPro" id="IPR011251">
    <property type="entry name" value="Luciferase-like_dom"/>
</dbReference>
<keyword evidence="3 6" id="KW-0560">Oxidoreductase</keyword>
<dbReference type="CDD" id="cd01094">
    <property type="entry name" value="Alkanesulfonate_monoxygenase"/>
    <property type="match status" value="1"/>
</dbReference>
<dbReference type="InterPro" id="IPR036661">
    <property type="entry name" value="Luciferase-like_sf"/>
</dbReference>
<keyword evidence="1" id="KW-0285">Flavoprotein</keyword>
<dbReference type="GO" id="GO:0008726">
    <property type="term" value="F:alkanesulfonate monooxygenase activity"/>
    <property type="evidence" value="ECO:0007669"/>
    <property type="project" value="UniProtKB-EC"/>
</dbReference>
<dbReference type="InterPro" id="IPR050172">
    <property type="entry name" value="SsuD_RutA_monooxygenase"/>
</dbReference>
<proteinExistence type="predicted"/>
<keyword evidence="4 6" id="KW-0503">Monooxygenase</keyword>
<dbReference type="RefSeq" id="WP_183274759.1">
    <property type="nucleotide sequence ID" value="NZ_JACHXV010000002.1"/>
</dbReference>
<sequence>MSSESAVEFIGYVGSRNHSETIPASGPVIDLAHIEAAARVHENAGFDRVLVAFHSNSPESLLIAQHIGAVTRELGLMIAHRPGFTAPTLAARQLATLDQITRGRVAVHIITGGSDTELEADGDRLTKAERYARTGEYLDIVRREWTETTPFDHDGPHYRIRGAHSQVRPWREAGIPVYFGGSSDEAIAVAGRHADIYALWGETYDQVRETVSRVRDAAAVHGRRPRFSLSLRPIIAETEDAAWAKADRILDIARAQAERTGYVRPAVIPNEGSRRLLDAAARSDAAGRADKRLWTALAQATGARGNSTSLVGTPDQVADALLDYWRLGIDTFLIRGFDPIEDAHAYGRDLLPRVRALVAAETGRSAKAA</sequence>
<evidence type="ECO:0000313" key="6">
    <source>
        <dbReference type="EMBL" id="MBB3172902.1"/>
    </source>
</evidence>
<comment type="caution">
    <text evidence="6">The sequence shown here is derived from an EMBL/GenBank/DDBJ whole genome shotgun (WGS) entry which is preliminary data.</text>
</comment>
<protein>
    <submittedName>
        <fullName evidence="6">Alkanesulfonate monooxygenase</fullName>
        <ecNumber evidence="6">1.14.14.5</ecNumber>
    </submittedName>
</protein>